<keyword evidence="3" id="KW-1185">Reference proteome</keyword>
<dbReference type="AlphaFoldDB" id="A0A0D0B5F0"/>
<gene>
    <name evidence="2" type="ORF">CY34DRAFT_797247</name>
</gene>
<evidence type="ECO:0000313" key="3">
    <source>
        <dbReference type="Proteomes" id="UP000054485"/>
    </source>
</evidence>
<feature type="compositionally biased region" description="Polar residues" evidence="1">
    <location>
        <begin position="17"/>
        <end position="35"/>
    </location>
</feature>
<accession>A0A0D0B5F0</accession>
<feature type="compositionally biased region" description="Basic and acidic residues" evidence="1">
    <location>
        <begin position="85"/>
        <end position="96"/>
    </location>
</feature>
<feature type="region of interest" description="Disordered" evidence="1">
    <location>
        <begin position="1"/>
        <end position="71"/>
    </location>
</feature>
<reference evidence="3" key="2">
    <citation type="submission" date="2015-01" db="EMBL/GenBank/DDBJ databases">
        <title>Evolutionary Origins and Diversification of the Mycorrhizal Mutualists.</title>
        <authorList>
            <consortium name="DOE Joint Genome Institute"/>
            <consortium name="Mycorrhizal Genomics Consortium"/>
            <person name="Kohler A."/>
            <person name="Kuo A."/>
            <person name="Nagy L.G."/>
            <person name="Floudas D."/>
            <person name="Copeland A."/>
            <person name="Barry K.W."/>
            <person name="Cichocki N."/>
            <person name="Veneault-Fourrey C."/>
            <person name="LaButti K."/>
            <person name="Lindquist E.A."/>
            <person name="Lipzen A."/>
            <person name="Lundell T."/>
            <person name="Morin E."/>
            <person name="Murat C."/>
            <person name="Riley R."/>
            <person name="Ohm R."/>
            <person name="Sun H."/>
            <person name="Tunlid A."/>
            <person name="Henrissat B."/>
            <person name="Grigoriev I.V."/>
            <person name="Hibbett D.S."/>
            <person name="Martin F."/>
        </authorList>
    </citation>
    <scope>NUCLEOTIDE SEQUENCE [LARGE SCALE GENOMIC DNA]</scope>
    <source>
        <strain evidence="3">UH-Slu-Lm8-n1</strain>
    </source>
</reference>
<dbReference type="InParanoid" id="A0A0D0B5F0"/>
<proteinExistence type="predicted"/>
<evidence type="ECO:0000256" key="1">
    <source>
        <dbReference type="SAM" id="MobiDB-lite"/>
    </source>
</evidence>
<organism evidence="2 3">
    <name type="scientific">Suillus luteus UH-Slu-Lm8-n1</name>
    <dbReference type="NCBI Taxonomy" id="930992"/>
    <lineage>
        <taxon>Eukaryota</taxon>
        <taxon>Fungi</taxon>
        <taxon>Dikarya</taxon>
        <taxon>Basidiomycota</taxon>
        <taxon>Agaricomycotina</taxon>
        <taxon>Agaricomycetes</taxon>
        <taxon>Agaricomycetidae</taxon>
        <taxon>Boletales</taxon>
        <taxon>Suillineae</taxon>
        <taxon>Suillaceae</taxon>
        <taxon>Suillus</taxon>
    </lineage>
</organism>
<feature type="region of interest" description="Disordered" evidence="1">
    <location>
        <begin position="85"/>
        <end position="104"/>
    </location>
</feature>
<dbReference type="Proteomes" id="UP000054485">
    <property type="component" value="Unassembled WGS sequence"/>
</dbReference>
<dbReference type="OrthoDB" id="2647470at2759"/>
<sequence>MSSDRVIRLGPKVTLKLKTSSPKPANSDPSYQSSAAACPPVEASRSQKKRSRDDRRETDMPSMPSSAIQPVRVIAPLKQKITIATDRKSDVNHSQENEAMDCSDGGDGYALEHFTQDCEMSAPADPPGVLVPTRLHDDWEMAL</sequence>
<evidence type="ECO:0000313" key="2">
    <source>
        <dbReference type="EMBL" id="KIK49296.1"/>
    </source>
</evidence>
<dbReference type="EMBL" id="KN835133">
    <property type="protein sequence ID" value="KIK49296.1"/>
    <property type="molecule type" value="Genomic_DNA"/>
</dbReference>
<protein>
    <submittedName>
        <fullName evidence="2">Uncharacterized protein</fullName>
    </submittedName>
</protein>
<feature type="non-terminal residue" evidence="2">
    <location>
        <position position="143"/>
    </location>
</feature>
<dbReference type="HOGENOM" id="CLU_1810888_0_0_1"/>
<reference evidence="2 3" key="1">
    <citation type="submission" date="2014-04" db="EMBL/GenBank/DDBJ databases">
        <authorList>
            <consortium name="DOE Joint Genome Institute"/>
            <person name="Kuo A."/>
            <person name="Ruytinx J."/>
            <person name="Rineau F."/>
            <person name="Colpaert J."/>
            <person name="Kohler A."/>
            <person name="Nagy L.G."/>
            <person name="Floudas D."/>
            <person name="Copeland A."/>
            <person name="Barry K.W."/>
            <person name="Cichocki N."/>
            <person name="Veneault-Fourrey C."/>
            <person name="LaButti K."/>
            <person name="Lindquist E.A."/>
            <person name="Lipzen A."/>
            <person name="Lundell T."/>
            <person name="Morin E."/>
            <person name="Murat C."/>
            <person name="Sun H."/>
            <person name="Tunlid A."/>
            <person name="Henrissat B."/>
            <person name="Grigoriev I.V."/>
            <person name="Hibbett D.S."/>
            <person name="Martin F."/>
            <person name="Nordberg H.P."/>
            <person name="Cantor M.N."/>
            <person name="Hua S.X."/>
        </authorList>
    </citation>
    <scope>NUCLEOTIDE SEQUENCE [LARGE SCALE GENOMIC DNA]</scope>
    <source>
        <strain evidence="2 3">UH-Slu-Lm8-n1</strain>
    </source>
</reference>
<name>A0A0D0B5F0_9AGAM</name>